<dbReference type="GO" id="GO:0004521">
    <property type="term" value="F:RNA endonuclease activity"/>
    <property type="evidence" value="ECO:0007669"/>
    <property type="project" value="TreeGrafter"/>
</dbReference>
<comment type="function">
    <text evidence="1">Toxic component of a type II toxin-antitoxin (TA) system.</text>
</comment>
<keyword evidence="1" id="KW-0255">Endonuclease</keyword>
<dbReference type="EMBL" id="FWDM01000009">
    <property type="protein sequence ID" value="SLM11034.1"/>
    <property type="molecule type" value="Genomic_DNA"/>
</dbReference>
<protein>
    <recommendedName>
        <fullName evidence="1">mRNA interferase</fullName>
        <ecNumber evidence="1">3.1.-.-</ecNumber>
    </recommendedName>
</protein>
<dbReference type="PANTHER" id="PTHR33988:SF2">
    <property type="entry name" value="ENDORIBONUCLEASE MAZF"/>
    <property type="match status" value="1"/>
</dbReference>
<reference evidence="2" key="1">
    <citation type="submission" date="2017-02" db="EMBL/GenBank/DDBJ databases">
        <authorList>
            <person name="Regsiter A."/>
            <person name="William W."/>
        </authorList>
    </citation>
    <scope>NUCLEOTIDE SEQUENCE</scope>
    <source>
        <strain evidence="2">Bib</strain>
    </source>
</reference>
<dbReference type="PANTHER" id="PTHR33988">
    <property type="entry name" value="ENDORIBONUCLEASE MAZF-RELATED"/>
    <property type="match status" value="1"/>
</dbReference>
<dbReference type="GO" id="GO:0003677">
    <property type="term" value="F:DNA binding"/>
    <property type="evidence" value="ECO:0007669"/>
    <property type="project" value="InterPro"/>
</dbReference>
<dbReference type="GO" id="GO:0016787">
    <property type="term" value="F:hydrolase activity"/>
    <property type="evidence" value="ECO:0007669"/>
    <property type="project" value="UniProtKB-KW"/>
</dbReference>
<dbReference type="GO" id="GO:0006402">
    <property type="term" value="P:mRNA catabolic process"/>
    <property type="evidence" value="ECO:0007669"/>
    <property type="project" value="TreeGrafter"/>
</dbReference>
<dbReference type="AlphaFoldDB" id="A0A3P3XGD0"/>
<sequence>MMRGELWWADFGLPFGSEPGFRRPVVILQDDAFNTSNIHTTIIVPLTTNMALAEAPGNVVLPKDESSLSKDSVLVVSQLSAVDKQRLIERIGTLKRQTLEEVEEGIKLILNLT</sequence>
<keyword evidence="1 2" id="KW-0378">Hydrolase</keyword>
<keyword evidence="1" id="KW-0540">Nuclease</keyword>
<dbReference type="EC" id="3.1.-.-" evidence="1"/>
<organism evidence="2">
    <name type="scientific">uncultured spirochete</name>
    <dbReference type="NCBI Taxonomy" id="156406"/>
    <lineage>
        <taxon>Bacteria</taxon>
        <taxon>Pseudomonadati</taxon>
        <taxon>Spirochaetota</taxon>
        <taxon>Spirochaetia</taxon>
        <taxon>Spirochaetales</taxon>
        <taxon>environmental samples</taxon>
    </lineage>
</organism>
<dbReference type="Gene3D" id="2.30.30.110">
    <property type="match status" value="1"/>
</dbReference>
<dbReference type="InterPro" id="IPR003477">
    <property type="entry name" value="PemK-like"/>
</dbReference>
<accession>A0A3P3XGD0</accession>
<dbReference type="GO" id="GO:0016075">
    <property type="term" value="P:rRNA catabolic process"/>
    <property type="evidence" value="ECO:0007669"/>
    <property type="project" value="TreeGrafter"/>
</dbReference>
<name>A0A3P3XGD0_9SPIR</name>
<evidence type="ECO:0000313" key="2">
    <source>
        <dbReference type="EMBL" id="SLM11034.1"/>
    </source>
</evidence>
<proteinExistence type="inferred from homology"/>
<dbReference type="Pfam" id="PF02452">
    <property type="entry name" value="PemK_toxin"/>
    <property type="match status" value="1"/>
</dbReference>
<gene>
    <name evidence="2" type="primary">mazF</name>
    <name evidence="2" type="ORF">SPIROBIBN47_170007</name>
</gene>
<dbReference type="InterPro" id="IPR011067">
    <property type="entry name" value="Plasmid_toxin/cell-grow_inhib"/>
</dbReference>
<dbReference type="SUPFAM" id="SSF50118">
    <property type="entry name" value="Cell growth inhibitor/plasmid maintenance toxic component"/>
    <property type="match status" value="1"/>
</dbReference>
<evidence type="ECO:0000256" key="1">
    <source>
        <dbReference type="PIRNR" id="PIRNR033490"/>
    </source>
</evidence>
<dbReference type="PIRSF" id="PIRSF033490">
    <property type="entry name" value="MazF"/>
    <property type="match status" value="1"/>
</dbReference>
<comment type="similarity">
    <text evidence="1">Belongs to the PemK/MazF family.</text>
</comment>